<feature type="compositionally biased region" description="Polar residues" evidence="6">
    <location>
        <begin position="49"/>
        <end position="59"/>
    </location>
</feature>
<evidence type="ECO:0000256" key="5">
    <source>
        <dbReference type="PROSITE-ProRule" id="PRU00708"/>
    </source>
</evidence>
<feature type="domain" description="Pentatricopeptide repeat-containing protein-mitochondrial" evidence="8">
    <location>
        <begin position="1327"/>
        <end position="1438"/>
    </location>
</feature>
<dbReference type="InterPro" id="IPR057027">
    <property type="entry name" value="TPR_mt"/>
</dbReference>
<evidence type="ECO:0008006" key="11">
    <source>
        <dbReference type="Google" id="ProtNLM"/>
    </source>
</evidence>
<keyword evidence="10" id="KW-1185">Reference proteome</keyword>
<dbReference type="Proteomes" id="UP000541558">
    <property type="component" value="Unassembled WGS sequence"/>
</dbReference>
<feature type="repeat" description="PPR" evidence="5">
    <location>
        <begin position="1267"/>
        <end position="1302"/>
    </location>
</feature>
<dbReference type="PROSITE" id="PS51375">
    <property type="entry name" value="PPR"/>
    <property type="match status" value="4"/>
</dbReference>
<comment type="function">
    <text evidence="3">Regulates mitochondrial small subunit maturation by controlling 15S rRNA 5'-end processing. Localizes to the 5' precursor of the 15S rRNA in a position that is subsequently occupied by mS47 in the mature yeast mtSSU. Uses structure and sequence-specific RNA recognition, binding to a single-stranded region of the precursor and specifically recognizing bases -6 to -1. The exchange of Ccm1 for mS47 is coupled to the irreversible removal of precursor rRNA that is accompanied by conformational changes of the mitoribosomal proteins uS5m and mS26. These conformational changes signal completion of 5'-end rRNA processing through protection of the mature 5'-end of the 15S rRNA and stabilization of mS47. The removal of the 5' precursor together with the dissociation of Ccm1 may be catalyzed by the 5'-3' exoribonuclease Pet127. Involved in the specific removal of group I introns in mitochondrial encoded transcripts.</text>
</comment>
<organism evidence="9 10">
    <name type="scientific">Ephemerocybe angulata</name>
    <dbReference type="NCBI Taxonomy" id="980116"/>
    <lineage>
        <taxon>Eukaryota</taxon>
        <taxon>Fungi</taxon>
        <taxon>Dikarya</taxon>
        <taxon>Basidiomycota</taxon>
        <taxon>Agaricomycotina</taxon>
        <taxon>Agaricomycetes</taxon>
        <taxon>Agaricomycetidae</taxon>
        <taxon>Agaricales</taxon>
        <taxon>Agaricineae</taxon>
        <taxon>Psathyrellaceae</taxon>
        <taxon>Ephemerocybe</taxon>
    </lineage>
</organism>
<name>A0A8H5C8D5_9AGAR</name>
<feature type="repeat" description="PPR" evidence="5">
    <location>
        <begin position="1377"/>
        <end position="1411"/>
    </location>
</feature>
<evidence type="ECO:0000313" key="10">
    <source>
        <dbReference type="Proteomes" id="UP000541558"/>
    </source>
</evidence>
<evidence type="ECO:0000256" key="6">
    <source>
        <dbReference type="SAM" id="MobiDB-lite"/>
    </source>
</evidence>
<dbReference type="Pfam" id="PF23276">
    <property type="entry name" value="TPR_24"/>
    <property type="match status" value="1"/>
</dbReference>
<protein>
    <recommendedName>
        <fullName evidence="11">Pentacotripeptide-repeat region of PRORP domain-containing protein</fullName>
    </recommendedName>
</protein>
<evidence type="ECO:0000256" key="4">
    <source>
        <dbReference type="ARBA" id="ARBA00044511"/>
    </source>
</evidence>
<comment type="similarity">
    <text evidence="1">Belongs to the CCM1 family.</text>
</comment>
<feature type="compositionally biased region" description="Polar residues" evidence="6">
    <location>
        <begin position="144"/>
        <end position="161"/>
    </location>
</feature>
<feature type="compositionally biased region" description="Low complexity" evidence="6">
    <location>
        <begin position="37"/>
        <end position="48"/>
    </location>
</feature>
<comment type="caution">
    <text evidence="9">The sequence shown here is derived from an EMBL/GenBank/DDBJ whole genome shotgun (WGS) entry which is preliminary data.</text>
</comment>
<comment type="subunit">
    <text evidence="4">Binds to mitochondrial small subunit 15S rRNA.</text>
</comment>
<feature type="compositionally biased region" description="Low complexity" evidence="6">
    <location>
        <begin position="67"/>
        <end position="83"/>
    </location>
</feature>
<gene>
    <name evidence="9" type="ORF">D9611_002963</name>
</gene>
<feature type="region of interest" description="Disordered" evidence="6">
    <location>
        <begin position="235"/>
        <end position="342"/>
    </location>
</feature>
<evidence type="ECO:0000313" key="9">
    <source>
        <dbReference type="EMBL" id="KAF5337024.1"/>
    </source>
</evidence>
<evidence type="ECO:0000259" key="7">
    <source>
        <dbReference type="Pfam" id="PF17177"/>
    </source>
</evidence>
<reference evidence="9 10" key="1">
    <citation type="journal article" date="2020" name="ISME J.">
        <title>Uncovering the hidden diversity of litter-decomposition mechanisms in mushroom-forming fungi.</title>
        <authorList>
            <person name="Floudas D."/>
            <person name="Bentzer J."/>
            <person name="Ahren D."/>
            <person name="Johansson T."/>
            <person name="Persson P."/>
            <person name="Tunlid A."/>
        </authorList>
    </citation>
    <scope>NUCLEOTIDE SEQUENCE [LARGE SCALE GENOMIC DNA]</scope>
    <source>
        <strain evidence="9 10">CBS 175.51</strain>
    </source>
</reference>
<feature type="compositionally biased region" description="Low complexity" evidence="6">
    <location>
        <begin position="291"/>
        <end position="325"/>
    </location>
</feature>
<dbReference type="EMBL" id="JAACJK010000057">
    <property type="protein sequence ID" value="KAF5337024.1"/>
    <property type="molecule type" value="Genomic_DNA"/>
</dbReference>
<dbReference type="Gene3D" id="1.25.40.10">
    <property type="entry name" value="Tetratricopeptide repeat domain"/>
    <property type="match status" value="4"/>
</dbReference>
<sequence length="1524" mass="166196">MLPKVATNLLHSTVTRSAAAAVQNQANLRNALQLHPTAASTSGSASSSQNPGLFTPSSERPSKVTGSSSSALSASASKANAHGGSHGPGSGGAKKNRAGSRFYTGYNGAARAVTQANALTSQDATVQAEEEEMHPAARRAMLKSSASTPKRTRLRSSSVNNLLGRDKGKERETILLTGEKVSVLKTVQLQARSLHALTAAQQQSQSQSAPAGELVEDLAVAPTTPAPAVELAEVEEAHTPRAPSRSPTPVPSSPRPRRNSISSPVSSPSSPRIHPADILLPASPQLSVRHSSTSASGSSVSEDSLSESASESLSTPPSSTSELEVQSVPKDNSWNGSSERKIQPTRSIYGENILNAALQEDRQAIDRHVKALNSLPVESDTKIYVSDFNVALQALSRFRKPLEPLNLALETYNAMLARSLRPNVRTYAQMIDLFTSRDWETRRIIMSLHSTPESEVKEELAALQAENNFGNAMRLFEAVIAAEAANGLEYVLFKRLLRSAGLHGNLKAALHVLSHAEKRDNIPDPDTYRYLMQAFAKSGDFKGAELVFNKYRGKEAKGEIHAGLGIVQQKAAVYNQMIELYFENREAEKALELLETMLKAPESSAENVTAVPAPSSSTYTTVIGGFIHIGDVQTAVTWFNRLLEQSAPAGEDAFVPSPGGRPMRPDPVAWTLIMDALLRHGMLEDLNRLYVVLVQDRKTYRQTLHSDQSASFDGVKITADLRESVLKANLHALSGLKQDQVAPASQRLDFVREYFFRPSSIWNHHQHNFVWSVSGLYIKFGLLDEASRFVEAVVSAQLEMVNEQKMKFDSAGIVQQMQNLVLSVVESICARSAREGTHWSFAAASSFARLSSEELGLMILPEQSAWLLNSYAKDKAAGLVDPATLTIDTWRILLSAAVYLGRDPSPISKVPGYAFEGIQSLVSDLAASGVAFNDELCDFPARMTIVDLVTRGQDLEWCKDYFFALGESYAQTYDEVVAARYNVLKDQLDAVSTPPTTPTSSIDFVSSPPVKGYGKIAQNMAIGKEIDGLLKAFQTPVNERVDKAYAIFQENLETKKLVPAVQTIGRLIQACGRLNQLDRVSEIYGIAQAFLASVRNKWAESKRRSAWLSVENNMIIGLAQAGDVEAAHVHRLRMLEFCSANNAIINRGTAEEDRAPYLPTADAYGALILHVKETTDDATNALMLWNEALSMGVVPNMYLYNNIISKLARARKADQALELFRGMKAAGIQPSSITYGAVIGACTRVGDAASAEALFKEMSEQSNFKPRVPPFNTMMQFYVATKPNRDQALWYYQEMVRLGIKPTGHTYKLLLDIYGSIEPVDIGAMESVFDQLKADTSVELNGPHFASLINAYGCVQKQLEHAISVFDAIPNHGVARDAVVYEALVNALVANKRTDLIEGFLARMVEDGVHMTAYVANFLIKGWANVGDVEQARVIFESMLDPPTGVAAPNNHAPHEPGAVVNVDVSAPVYREPSTWEAMIRAELGVGNRENAQSLLERLRARQYPEAVFNRISGVMVDHSVPLL</sequence>
<feature type="repeat" description="PPR" evidence="5">
    <location>
        <begin position="1196"/>
        <end position="1230"/>
    </location>
</feature>
<evidence type="ECO:0000256" key="2">
    <source>
        <dbReference type="ARBA" id="ARBA00022737"/>
    </source>
</evidence>
<keyword evidence="2" id="KW-0677">Repeat</keyword>
<evidence type="ECO:0000256" key="3">
    <source>
        <dbReference type="ARBA" id="ARBA00044493"/>
    </source>
</evidence>
<feature type="domain" description="PROP1-like PPR" evidence="7">
    <location>
        <begin position="1175"/>
        <end position="1313"/>
    </location>
</feature>
<dbReference type="PANTHER" id="PTHR47447">
    <property type="entry name" value="OS03G0856100 PROTEIN"/>
    <property type="match status" value="1"/>
</dbReference>
<feature type="repeat" description="PPR" evidence="5">
    <location>
        <begin position="1231"/>
        <end position="1261"/>
    </location>
</feature>
<dbReference type="PANTHER" id="PTHR47447:SF17">
    <property type="entry name" value="OS12G0638900 PROTEIN"/>
    <property type="match status" value="1"/>
</dbReference>
<dbReference type="Pfam" id="PF01535">
    <property type="entry name" value="PPR"/>
    <property type="match status" value="3"/>
</dbReference>
<proteinExistence type="inferred from homology"/>
<dbReference type="InterPro" id="IPR002885">
    <property type="entry name" value="PPR_rpt"/>
</dbReference>
<dbReference type="Pfam" id="PF17177">
    <property type="entry name" value="PPR_long"/>
    <property type="match status" value="1"/>
</dbReference>
<feature type="compositionally biased region" description="Low complexity" evidence="6">
    <location>
        <begin position="259"/>
        <end position="273"/>
    </location>
</feature>
<dbReference type="OrthoDB" id="411857at2759"/>
<feature type="region of interest" description="Disordered" evidence="6">
    <location>
        <begin position="127"/>
        <end position="165"/>
    </location>
</feature>
<dbReference type="NCBIfam" id="TIGR00756">
    <property type="entry name" value="PPR"/>
    <property type="match status" value="2"/>
</dbReference>
<accession>A0A8H5C8D5</accession>
<evidence type="ECO:0000259" key="8">
    <source>
        <dbReference type="Pfam" id="PF23276"/>
    </source>
</evidence>
<evidence type="ECO:0000256" key="1">
    <source>
        <dbReference type="ARBA" id="ARBA00006192"/>
    </source>
</evidence>
<dbReference type="InterPro" id="IPR033443">
    <property type="entry name" value="PROP1-like_PPR_dom"/>
</dbReference>
<feature type="region of interest" description="Disordered" evidence="6">
    <location>
        <begin position="36"/>
        <end position="98"/>
    </location>
</feature>
<dbReference type="InterPro" id="IPR011990">
    <property type="entry name" value="TPR-like_helical_dom_sf"/>
</dbReference>